<dbReference type="PANTHER" id="PTHR43223">
    <property type="entry name" value="ALKYL/ARYL-SULFATASE"/>
    <property type="match status" value="1"/>
</dbReference>
<dbReference type="Gene3D" id="3.60.15.10">
    <property type="entry name" value="Ribonuclease Z/Hydroxyacylglutathione hydrolase-like"/>
    <property type="match status" value="1"/>
</dbReference>
<organism evidence="2 3">
    <name type="scientific">Salicibibacter cibi</name>
    <dbReference type="NCBI Taxonomy" id="2743001"/>
    <lineage>
        <taxon>Bacteria</taxon>
        <taxon>Bacillati</taxon>
        <taxon>Bacillota</taxon>
        <taxon>Bacilli</taxon>
        <taxon>Bacillales</taxon>
        <taxon>Bacillaceae</taxon>
        <taxon>Salicibibacter</taxon>
    </lineage>
</organism>
<keyword evidence="3" id="KW-1185">Reference proteome</keyword>
<dbReference type="GO" id="GO:0016787">
    <property type="term" value="F:hydrolase activity"/>
    <property type="evidence" value="ECO:0007669"/>
    <property type="project" value="UniProtKB-KW"/>
</dbReference>
<reference evidence="2 3" key="1">
    <citation type="submission" date="2020-06" db="EMBL/GenBank/DDBJ databases">
        <title>Genomic analysis of Salicibibacter sp. NKC21-4.</title>
        <authorList>
            <person name="Oh Y.J."/>
        </authorList>
    </citation>
    <scope>NUCLEOTIDE SEQUENCE [LARGE SCALE GENOMIC DNA]</scope>
    <source>
        <strain evidence="2 3">NKC21-4</strain>
    </source>
</reference>
<keyword evidence="2" id="KW-0378">Hydrolase</keyword>
<dbReference type="AlphaFoldDB" id="A0A7T6ZBX2"/>
<dbReference type="Pfam" id="PF00753">
    <property type="entry name" value="Lactamase_B"/>
    <property type="match status" value="1"/>
</dbReference>
<evidence type="ECO:0000259" key="1">
    <source>
        <dbReference type="Pfam" id="PF00753"/>
    </source>
</evidence>
<sequence>MSTEKSLQSIDRVMEHTSANFQNDVKFIECTKGYYYVKGWANVGVIITSQGVVVIDTNMSNKYAQNIYHAIRERTDLPIKYIIYTHGHLDHVNSTHVFKEEDTSARWLNYPLTPMLSCS</sequence>
<dbReference type="InterPro" id="IPR052195">
    <property type="entry name" value="Bact_Alkyl/Aryl-Sulfatase"/>
</dbReference>
<dbReference type="KEGG" id="scib:HUG20_11750"/>
<dbReference type="RefSeq" id="WP_200084873.1">
    <property type="nucleotide sequence ID" value="NZ_CP054706.1"/>
</dbReference>
<evidence type="ECO:0000313" key="3">
    <source>
        <dbReference type="Proteomes" id="UP000595349"/>
    </source>
</evidence>
<name>A0A7T6ZBX2_9BACI</name>
<accession>A0A7T6ZBX2</accession>
<protein>
    <submittedName>
        <fullName evidence="2">MBL fold metallo-hydrolase</fullName>
    </submittedName>
</protein>
<proteinExistence type="predicted"/>
<evidence type="ECO:0000313" key="2">
    <source>
        <dbReference type="EMBL" id="QQK80502.1"/>
    </source>
</evidence>
<dbReference type="SUPFAM" id="SSF56281">
    <property type="entry name" value="Metallo-hydrolase/oxidoreductase"/>
    <property type="match status" value="1"/>
</dbReference>
<feature type="domain" description="Metallo-beta-lactamase" evidence="1">
    <location>
        <begin position="42"/>
        <end position="101"/>
    </location>
</feature>
<dbReference type="EMBL" id="CP054706">
    <property type="protein sequence ID" value="QQK80502.1"/>
    <property type="molecule type" value="Genomic_DNA"/>
</dbReference>
<dbReference type="Proteomes" id="UP000595349">
    <property type="component" value="Chromosome"/>
</dbReference>
<gene>
    <name evidence="2" type="ORF">HUG20_11750</name>
</gene>
<dbReference type="PANTHER" id="PTHR43223:SF2">
    <property type="entry name" value="METALLO-BETA-LACTAMASE DOMAIN-CONTAINING PROTEIN"/>
    <property type="match status" value="1"/>
</dbReference>
<dbReference type="InterPro" id="IPR001279">
    <property type="entry name" value="Metallo-B-lactamas"/>
</dbReference>
<dbReference type="InterPro" id="IPR036866">
    <property type="entry name" value="RibonucZ/Hydroxyglut_hydro"/>
</dbReference>